<proteinExistence type="predicted"/>
<name>A0ABQ8TQ95_PERAM</name>
<evidence type="ECO:0000259" key="7">
    <source>
        <dbReference type="PROSITE" id="PS50950"/>
    </source>
</evidence>
<gene>
    <name evidence="8" type="ORF">ANN_00230</name>
</gene>
<dbReference type="InterPro" id="IPR052224">
    <property type="entry name" value="THAP_domain_protein"/>
</dbReference>
<keyword evidence="3" id="KW-0862">Zinc</keyword>
<keyword evidence="2 5" id="KW-0863">Zinc-finger</keyword>
<feature type="domain" description="THAP-type" evidence="7">
    <location>
        <begin position="1"/>
        <end position="89"/>
    </location>
</feature>
<organism evidence="8 9">
    <name type="scientific">Periplaneta americana</name>
    <name type="common">American cockroach</name>
    <name type="synonym">Blatta americana</name>
    <dbReference type="NCBI Taxonomy" id="6978"/>
    <lineage>
        <taxon>Eukaryota</taxon>
        <taxon>Metazoa</taxon>
        <taxon>Ecdysozoa</taxon>
        <taxon>Arthropoda</taxon>
        <taxon>Hexapoda</taxon>
        <taxon>Insecta</taxon>
        <taxon>Pterygota</taxon>
        <taxon>Neoptera</taxon>
        <taxon>Polyneoptera</taxon>
        <taxon>Dictyoptera</taxon>
        <taxon>Blattodea</taxon>
        <taxon>Blattoidea</taxon>
        <taxon>Blattidae</taxon>
        <taxon>Blattinae</taxon>
        <taxon>Periplaneta</taxon>
    </lineage>
</organism>
<reference evidence="8 9" key="1">
    <citation type="journal article" date="2022" name="Allergy">
        <title>Genome assembly and annotation of Periplaneta americana reveal a comprehensive cockroach allergen profile.</title>
        <authorList>
            <person name="Wang L."/>
            <person name="Xiong Q."/>
            <person name="Saelim N."/>
            <person name="Wang L."/>
            <person name="Nong W."/>
            <person name="Wan A.T."/>
            <person name="Shi M."/>
            <person name="Liu X."/>
            <person name="Cao Q."/>
            <person name="Hui J.H.L."/>
            <person name="Sookrung N."/>
            <person name="Leung T.F."/>
            <person name="Tungtrongchitr A."/>
            <person name="Tsui S.K.W."/>
        </authorList>
    </citation>
    <scope>NUCLEOTIDE SEQUENCE [LARGE SCALE GENOMIC DNA]</scope>
    <source>
        <strain evidence="8">PWHHKU_190912</strain>
    </source>
</reference>
<protein>
    <recommendedName>
        <fullName evidence="7">THAP-type domain-containing protein</fullName>
    </recommendedName>
</protein>
<dbReference type="InterPro" id="IPR048365">
    <property type="entry name" value="TNP-like_RNaseH_N"/>
</dbReference>
<dbReference type="SMART" id="SM00980">
    <property type="entry name" value="THAP"/>
    <property type="match status" value="1"/>
</dbReference>
<evidence type="ECO:0000313" key="8">
    <source>
        <dbReference type="EMBL" id="KAJ4448839.1"/>
    </source>
</evidence>
<keyword evidence="1" id="KW-0479">Metal-binding</keyword>
<evidence type="ECO:0000256" key="4">
    <source>
        <dbReference type="ARBA" id="ARBA00023125"/>
    </source>
</evidence>
<dbReference type="SMART" id="SM00692">
    <property type="entry name" value="DM3"/>
    <property type="match status" value="1"/>
</dbReference>
<dbReference type="SUPFAM" id="SSF57716">
    <property type="entry name" value="Glucocorticoid receptor-like (DNA-binding domain)"/>
    <property type="match status" value="1"/>
</dbReference>
<sequence>MPGCAVFSCKNYNRKTKGSDLIYHTFPKDDGVCKQWIHACRRKDKINIKNATVCSVHFLPEDYERDLKAELLNIKPKKMLKISAVPSLHLDIDSRPNKMNIEASSSHQPESPQITVSDRQTRQINRHSRERGLERLKTLSPKKKKKFDVGTITDSTSDSERHLKARLDKLEKDNKQMQTEMNKLKLKNKSLTLALSRKSKHIQQLENRINAKVKERVSIVLRKIFTENQIKNLLVTKKKPKWTREDISRALTLRSISRKCYIYLRQSVGIPLQSLSTLRRWVSNSFKCRPGILSDVLFMMQTQCKNLTKNELLCILSFDEMNVDARVCYDQDEDKVYGPHSQAQVVMVRALCSNRKQPIFFDFDVTVTGSLLKEIILEVQKVGVVIVGVVSDMGGKNRESGRIWK</sequence>
<dbReference type="Proteomes" id="UP001148838">
    <property type="component" value="Unassembled WGS sequence"/>
</dbReference>
<keyword evidence="9" id="KW-1185">Reference proteome</keyword>
<keyword evidence="4 5" id="KW-0238">DNA-binding</keyword>
<evidence type="ECO:0000256" key="6">
    <source>
        <dbReference type="SAM" id="MobiDB-lite"/>
    </source>
</evidence>
<evidence type="ECO:0000256" key="2">
    <source>
        <dbReference type="ARBA" id="ARBA00022771"/>
    </source>
</evidence>
<dbReference type="Pfam" id="PF21787">
    <property type="entry name" value="TNP-like_RNaseH_N"/>
    <property type="match status" value="1"/>
</dbReference>
<evidence type="ECO:0000256" key="1">
    <source>
        <dbReference type="ARBA" id="ARBA00022723"/>
    </source>
</evidence>
<dbReference type="EMBL" id="JAJSOF020000003">
    <property type="protein sequence ID" value="KAJ4448839.1"/>
    <property type="molecule type" value="Genomic_DNA"/>
</dbReference>
<dbReference type="PANTHER" id="PTHR46927">
    <property type="entry name" value="AGAP005574-PA"/>
    <property type="match status" value="1"/>
</dbReference>
<feature type="region of interest" description="Disordered" evidence="6">
    <location>
        <begin position="99"/>
        <end position="125"/>
    </location>
</feature>
<evidence type="ECO:0000256" key="3">
    <source>
        <dbReference type="ARBA" id="ARBA00022833"/>
    </source>
</evidence>
<comment type="caution">
    <text evidence="8">The sequence shown here is derived from an EMBL/GenBank/DDBJ whole genome shotgun (WGS) entry which is preliminary data.</text>
</comment>
<accession>A0ABQ8TQ95</accession>
<feature type="region of interest" description="Disordered" evidence="6">
    <location>
        <begin position="139"/>
        <end position="161"/>
    </location>
</feature>
<dbReference type="InterPro" id="IPR006612">
    <property type="entry name" value="THAP_Znf"/>
</dbReference>
<dbReference type="Pfam" id="PF05485">
    <property type="entry name" value="THAP"/>
    <property type="match status" value="1"/>
</dbReference>
<dbReference type="PROSITE" id="PS50950">
    <property type="entry name" value="ZF_THAP"/>
    <property type="match status" value="1"/>
</dbReference>
<evidence type="ECO:0000313" key="9">
    <source>
        <dbReference type="Proteomes" id="UP001148838"/>
    </source>
</evidence>
<dbReference type="PANTHER" id="PTHR46927:SF3">
    <property type="entry name" value="THAP-TYPE DOMAIN-CONTAINING PROTEIN"/>
    <property type="match status" value="1"/>
</dbReference>
<feature type="compositionally biased region" description="Polar residues" evidence="6">
    <location>
        <begin position="102"/>
        <end position="118"/>
    </location>
</feature>
<evidence type="ECO:0000256" key="5">
    <source>
        <dbReference type="PROSITE-ProRule" id="PRU00309"/>
    </source>
</evidence>